<protein>
    <submittedName>
        <fullName evidence="1">Uncharacterized protein</fullName>
    </submittedName>
</protein>
<reference evidence="1" key="2">
    <citation type="submission" date="2021-02" db="EMBL/GenBank/DDBJ databases">
        <authorList>
            <person name="Merkel A.Y."/>
        </authorList>
    </citation>
    <scope>NUCLEOTIDE SEQUENCE</scope>
    <source>
        <strain evidence="1">T05b</strain>
    </source>
</reference>
<evidence type="ECO:0000313" key="1">
    <source>
        <dbReference type="EMBL" id="MBN2963564.1"/>
    </source>
</evidence>
<reference evidence="1" key="1">
    <citation type="submission" date="2021-02" db="EMBL/GenBank/DDBJ databases">
        <title>Sulfurospirillum tamanensis sp. nov.</title>
        <authorList>
            <person name="Frolova A."/>
            <person name="Merkel A."/>
            <person name="Slobodkin A."/>
        </authorList>
    </citation>
    <scope>NUCLEOTIDE SEQUENCE</scope>
    <source>
        <strain evidence="1">T05b</strain>
    </source>
</reference>
<dbReference type="RefSeq" id="WP_205458007.1">
    <property type="nucleotide sequence ID" value="NZ_JAFHKK010000003.1"/>
</dbReference>
<sequence length="64" mass="7544">MKTLTLKIRDDYFDKFLVLLDMLPKKAVKIESKNKEEARVLQKNIKQALLDIEEGRSKVIRVIE</sequence>
<evidence type="ECO:0000313" key="2">
    <source>
        <dbReference type="Proteomes" id="UP000703590"/>
    </source>
</evidence>
<name>A0ABS2WQS5_9BACT</name>
<accession>A0ABS2WQS5</accession>
<organism evidence="1 2">
    <name type="scientific">Sulfurospirillum tamanense</name>
    <dbReference type="NCBI Taxonomy" id="2813362"/>
    <lineage>
        <taxon>Bacteria</taxon>
        <taxon>Pseudomonadati</taxon>
        <taxon>Campylobacterota</taxon>
        <taxon>Epsilonproteobacteria</taxon>
        <taxon>Campylobacterales</taxon>
        <taxon>Sulfurospirillaceae</taxon>
        <taxon>Sulfurospirillum</taxon>
    </lineage>
</organism>
<comment type="caution">
    <text evidence="1">The sequence shown here is derived from an EMBL/GenBank/DDBJ whole genome shotgun (WGS) entry which is preliminary data.</text>
</comment>
<dbReference type="Proteomes" id="UP000703590">
    <property type="component" value="Unassembled WGS sequence"/>
</dbReference>
<keyword evidence="2" id="KW-1185">Reference proteome</keyword>
<proteinExistence type="predicted"/>
<dbReference type="EMBL" id="JAFHKK010000003">
    <property type="protein sequence ID" value="MBN2963564.1"/>
    <property type="molecule type" value="Genomic_DNA"/>
</dbReference>
<gene>
    <name evidence="1" type="ORF">JWV37_02130</name>
</gene>